<feature type="region of interest" description="Disordered" evidence="1">
    <location>
        <begin position="70"/>
        <end position="93"/>
    </location>
</feature>
<dbReference type="EMBL" id="CABEEZ010000163">
    <property type="protein sequence ID" value="VTR59880.1"/>
    <property type="molecule type" value="Genomic_DNA"/>
</dbReference>
<evidence type="ECO:0000313" key="2">
    <source>
        <dbReference type="EMBL" id="VTR59880.1"/>
    </source>
</evidence>
<name>A0A4U9WJT3_SERFO</name>
<proteinExistence type="predicted"/>
<feature type="compositionally biased region" description="Basic and acidic residues" evidence="1">
    <location>
        <begin position="47"/>
        <end position="56"/>
    </location>
</feature>
<reference evidence="2" key="1">
    <citation type="submission" date="2019-05" db="EMBL/GenBank/DDBJ databases">
        <authorList>
            <consortium name="Pathogen Informatics"/>
        </authorList>
    </citation>
    <scope>NUCLEOTIDE SEQUENCE [LARGE SCALE GENOMIC DNA]</scope>
    <source>
        <strain evidence="2">NCTC12965</strain>
    </source>
</reference>
<dbReference type="AlphaFoldDB" id="A0A4U9WJT3"/>
<gene>
    <name evidence="2" type="ORF">NCTC12965_08305</name>
</gene>
<feature type="region of interest" description="Disordered" evidence="1">
    <location>
        <begin position="1"/>
        <end position="58"/>
    </location>
</feature>
<feature type="compositionally biased region" description="Polar residues" evidence="1">
    <location>
        <begin position="33"/>
        <end position="46"/>
    </location>
</feature>
<sequence>MQAEDDTDLPGRAHKGTGHDRVKGIDGLIAVGQHQTQPGSRRANQQEGERHGDHQAQQRVTKLRNALCNTRLNSGSRRQDTQAAKMIGITDEL</sequence>
<organism evidence="2">
    <name type="scientific">Serratia fonticola</name>
    <dbReference type="NCBI Taxonomy" id="47917"/>
    <lineage>
        <taxon>Bacteria</taxon>
        <taxon>Pseudomonadati</taxon>
        <taxon>Pseudomonadota</taxon>
        <taxon>Gammaproteobacteria</taxon>
        <taxon>Enterobacterales</taxon>
        <taxon>Yersiniaceae</taxon>
        <taxon>Serratia</taxon>
    </lineage>
</organism>
<protein>
    <submittedName>
        <fullName evidence="2">Uncharacterized protein</fullName>
    </submittedName>
</protein>
<accession>A0A4U9WJT3</accession>
<evidence type="ECO:0000256" key="1">
    <source>
        <dbReference type="SAM" id="MobiDB-lite"/>
    </source>
</evidence>